<reference evidence="2 3" key="1">
    <citation type="submission" date="2014-07" db="EMBL/GenBank/DDBJ databases">
        <title>Methanogenic archaea and the global carbon cycle.</title>
        <authorList>
            <person name="Henriksen J.R."/>
            <person name="Luke J."/>
            <person name="Reinhart S."/>
            <person name="Benedict M.N."/>
            <person name="Youngblut N.D."/>
            <person name="Metcalf M.E."/>
            <person name="Whitaker R.J."/>
            <person name="Metcalf W.W."/>
        </authorList>
    </citation>
    <scope>NUCLEOTIDE SEQUENCE [LARGE SCALE GENOMIC DNA]</scope>
    <source>
        <strain evidence="2 3">T4/M</strain>
    </source>
</reference>
<name>A0A0E3P584_9EURY</name>
<dbReference type="RefSeq" id="WP_048170685.1">
    <property type="nucleotide sequence ID" value="NZ_CP009506.1"/>
</dbReference>
<keyword evidence="3" id="KW-1185">Reference proteome</keyword>
<protein>
    <submittedName>
        <fullName evidence="2">Uncharacterized protein</fullName>
    </submittedName>
</protein>
<feature type="region of interest" description="Disordered" evidence="1">
    <location>
        <begin position="336"/>
        <end position="368"/>
    </location>
</feature>
<evidence type="ECO:0000313" key="2">
    <source>
        <dbReference type="EMBL" id="AKB27759.1"/>
    </source>
</evidence>
<evidence type="ECO:0000256" key="1">
    <source>
        <dbReference type="SAM" id="MobiDB-lite"/>
    </source>
</evidence>
<dbReference type="KEGG" id="msw:MSSIT_1040"/>
<accession>A0A0E3P584</accession>
<sequence>MNPDENNQLVEEDLEDLSLSEFLVPDTPEIKEIKSIYNKEYEYSEYLSEIEFSIADYYYNANRKVTDKDVIRALKNIKENHDKPISFFEKPLEKEIVKSLVEPLKESLLYDHEFTLVLDYVLWSIDNRSWLEDKQAYVKWITYVLDFFSEAEEKKYESKFKKFARKMGISGAQVDMLLMKKEAEDFLDEDDIFGEGGLFEELALEEILEEDRIADDLETGFFLMTDDEKFDFLLDKGPDYVELVQDYIMELAEKEEFEKIQDFYKKFNEKHENFFPMHFIVGSAYLNSDPAHAISYFEKTLKATENSEEFPPEMLEELKTNMDLLTSLLLEESTEKVEEKAGEDIKNKKTCKSSKKVSKKKSENKANS</sequence>
<gene>
    <name evidence="2" type="ORF">MSSIT_1040</name>
</gene>
<proteinExistence type="predicted"/>
<evidence type="ECO:0000313" key="3">
    <source>
        <dbReference type="Proteomes" id="UP000033111"/>
    </source>
</evidence>
<feature type="compositionally biased region" description="Basic residues" evidence="1">
    <location>
        <begin position="348"/>
        <end position="359"/>
    </location>
</feature>
<organism evidence="2 3">
    <name type="scientific">Methanosarcina siciliae T4/M</name>
    <dbReference type="NCBI Taxonomy" id="1434120"/>
    <lineage>
        <taxon>Archaea</taxon>
        <taxon>Methanobacteriati</taxon>
        <taxon>Methanobacteriota</taxon>
        <taxon>Stenosarchaea group</taxon>
        <taxon>Methanomicrobia</taxon>
        <taxon>Methanosarcinales</taxon>
        <taxon>Methanosarcinaceae</taxon>
        <taxon>Methanosarcina</taxon>
    </lineage>
</organism>
<dbReference type="Proteomes" id="UP000033111">
    <property type="component" value="Chromosome"/>
</dbReference>
<feature type="compositionally biased region" description="Basic and acidic residues" evidence="1">
    <location>
        <begin position="336"/>
        <end position="347"/>
    </location>
</feature>
<dbReference type="PATRIC" id="fig|1434120.4.peg.1321"/>
<dbReference type="GeneID" id="24859832"/>
<dbReference type="OrthoDB" id="137528at2157"/>
<dbReference type="AlphaFoldDB" id="A0A0E3P584"/>
<dbReference type="EMBL" id="CP009506">
    <property type="protein sequence ID" value="AKB27759.1"/>
    <property type="molecule type" value="Genomic_DNA"/>
</dbReference>
<dbReference type="HOGENOM" id="CLU_864978_0_0_2"/>